<evidence type="ECO:0000256" key="9">
    <source>
        <dbReference type="SAM" id="MobiDB-lite"/>
    </source>
</evidence>
<reference evidence="13 14" key="1">
    <citation type="journal article" date="2017" name="Int. J. Syst. Evol. Microbiol.">
        <title>Oleiagrimonas citrea sp. nov., a marine bacterium isolated from tidal flat sediment and emended description of the genus Oleiagrimonas Fang et al. 2015 and Oleiagrimonas soli.</title>
        <authorList>
            <person name="Yang S.H."/>
            <person name="Seo H.S."/>
            <person name="Seong C.N."/>
            <person name="Kwon K.K."/>
        </authorList>
    </citation>
    <scope>NUCLEOTIDE SEQUENCE [LARGE SCALE GENOMIC DNA]</scope>
    <source>
        <strain evidence="13 14">MEBiC09124</strain>
    </source>
</reference>
<evidence type="ECO:0000256" key="8">
    <source>
        <dbReference type="PROSITE-ProRule" id="PRU00552"/>
    </source>
</evidence>
<dbReference type="GO" id="GO:0003723">
    <property type="term" value="F:RNA binding"/>
    <property type="evidence" value="ECO:0007669"/>
    <property type="project" value="UniProtKB-UniRule"/>
</dbReference>
<dbReference type="GO" id="GO:0005829">
    <property type="term" value="C:cytosol"/>
    <property type="evidence" value="ECO:0007669"/>
    <property type="project" value="TreeGrafter"/>
</dbReference>
<keyword evidence="1 7" id="KW-0963">Cytoplasm</keyword>
<dbReference type="InterPro" id="IPR000629">
    <property type="entry name" value="RNA-helicase_DEAD-box_CS"/>
</dbReference>
<dbReference type="RefSeq" id="WP_168608795.1">
    <property type="nucleotide sequence ID" value="NZ_JAAZQD010000002.1"/>
</dbReference>
<keyword evidence="3 7" id="KW-0378">Hydrolase</keyword>
<dbReference type="InterPro" id="IPR011545">
    <property type="entry name" value="DEAD/DEAH_box_helicase_dom"/>
</dbReference>
<evidence type="ECO:0000259" key="11">
    <source>
        <dbReference type="PROSITE" id="PS51194"/>
    </source>
</evidence>
<dbReference type="InterPro" id="IPR014014">
    <property type="entry name" value="RNA_helicase_DEAD_Q_motif"/>
</dbReference>
<comment type="catalytic activity">
    <reaction evidence="7">
        <text>ATP + H2O = ADP + phosphate + H(+)</text>
        <dbReference type="Rhea" id="RHEA:13065"/>
        <dbReference type="ChEBI" id="CHEBI:15377"/>
        <dbReference type="ChEBI" id="CHEBI:15378"/>
        <dbReference type="ChEBI" id="CHEBI:30616"/>
        <dbReference type="ChEBI" id="CHEBI:43474"/>
        <dbReference type="ChEBI" id="CHEBI:456216"/>
        <dbReference type="EC" id="3.6.4.13"/>
    </reaction>
</comment>
<dbReference type="InterPro" id="IPR023554">
    <property type="entry name" value="RNA_helicase_ATP-dep_RhlB"/>
</dbReference>
<feature type="compositionally biased region" description="Basic residues" evidence="9">
    <location>
        <begin position="435"/>
        <end position="445"/>
    </location>
</feature>
<dbReference type="GO" id="GO:0005524">
    <property type="term" value="F:ATP binding"/>
    <property type="evidence" value="ECO:0007669"/>
    <property type="project" value="UniProtKB-UniRule"/>
</dbReference>
<accession>A0A846ZLS7</accession>
<feature type="compositionally biased region" description="Basic residues" evidence="9">
    <location>
        <begin position="498"/>
        <end position="510"/>
    </location>
</feature>
<dbReference type="GO" id="GO:0003724">
    <property type="term" value="F:RNA helicase activity"/>
    <property type="evidence" value="ECO:0007669"/>
    <property type="project" value="UniProtKB-UniRule"/>
</dbReference>
<evidence type="ECO:0000259" key="10">
    <source>
        <dbReference type="PROSITE" id="PS51192"/>
    </source>
</evidence>
<evidence type="ECO:0000259" key="12">
    <source>
        <dbReference type="PROSITE" id="PS51195"/>
    </source>
</evidence>
<protein>
    <recommendedName>
        <fullName evidence="7">ATP-dependent RNA helicase RhlB</fullName>
        <ecNumber evidence="7">3.6.4.13</ecNumber>
    </recommendedName>
</protein>
<dbReference type="PROSITE" id="PS51194">
    <property type="entry name" value="HELICASE_CTER"/>
    <property type="match status" value="1"/>
</dbReference>
<evidence type="ECO:0000256" key="3">
    <source>
        <dbReference type="ARBA" id="ARBA00022801"/>
    </source>
</evidence>
<evidence type="ECO:0000256" key="6">
    <source>
        <dbReference type="ARBA" id="ARBA00022884"/>
    </source>
</evidence>
<comment type="subunit">
    <text evidence="7">Component of the RNA degradosome, which is a multiprotein complex involved in RNA processing and mRNA degradation.</text>
</comment>
<keyword evidence="6 7" id="KW-0694">RNA-binding</keyword>
<dbReference type="GO" id="GO:0016787">
    <property type="term" value="F:hydrolase activity"/>
    <property type="evidence" value="ECO:0007669"/>
    <property type="project" value="UniProtKB-KW"/>
</dbReference>
<dbReference type="PROSITE" id="PS51192">
    <property type="entry name" value="HELICASE_ATP_BIND_1"/>
    <property type="match status" value="1"/>
</dbReference>
<evidence type="ECO:0000313" key="14">
    <source>
        <dbReference type="Proteomes" id="UP000541636"/>
    </source>
</evidence>
<dbReference type="PROSITE" id="PS51195">
    <property type="entry name" value="Q_MOTIF"/>
    <property type="match status" value="1"/>
</dbReference>
<dbReference type="InterPro" id="IPR027417">
    <property type="entry name" value="P-loop_NTPase"/>
</dbReference>
<gene>
    <name evidence="7" type="primary">rhlB</name>
    <name evidence="13" type="ORF">HF690_05900</name>
</gene>
<feature type="domain" description="Helicase C-terminal" evidence="11">
    <location>
        <begin position="230"/>
        <end position="392"/>
    </location>
</feature>
<keyword evidence="2 7" id="KW-0547">Nucleotide-binding</keyword>
<dbReference type="Pfam" id="PF00271">
    <property type="entry name" value="Helicase_C"/>
    <property type="match status" value="1"/>
</dbReference>
<dbReference type="PROSITE" id="PS00039">
    <property type="entry name" value="DEAD_ATP_HELICASE"/>
    <property type="match status" value="1"/>
</dbReference>
<evidence type="ECO:0000256" key="7">
    <source>
        <dbReference type="HAMAP-Rule" id="MF_00661"/>
    </source>
</evidence>
<comment type="subcellular location">
    <subcellularLocation>
        <location evidence="7">Cytoplasm</location>
    </subcellularLocation>
</comment>
<feature type="compositionally biased region" description="Basic and acidic residues" evidence="9">
    <location>
        <begin position="530"/>
        <end position="553"/>
    </location>
</feature>
<dbReference type="PANTHER" id="PTHR47959:SF10">
    <property type="entry name" value="ATP-DEPENDENT RNA HELICASE RHLB"/>
    <property type="match status" value="1"/>
</dbReference>
<keyword evidence="14" id="KW-1185">Reference proteome</keyword>
<feature type="region of interest" description="Disordered" evidence="9">
    <location>
        <begin position="397"/>
        <end position="592"/>
    </location>
</feature>
<feature type="domain" description="DEAD-box RNA helicase Q" evidence="12">
    <location>
        <begin position="9"/>
        <end position="37"/>
    </location>
</feature>
<comment type="function">
    <text evidence="7">DEAD-box RNA helicase involved in RNA degradation. Has RNA-dependent ATPase activity and unwinds double-stranded RNA.</text>
</comment>
<dbReference type="AlphaFoldDB" id="A0A846ZLS7"/>
<dbReference type="InterPro" id="IPR044742">
    <property type="entry name" value="DEAD/DEAH_RhlB"/>
</dbReference>
<dbReference type="Pfam" id="PF00270">
    <property type="entry name" value="DEAD"/>
    <property type="match status" value="1"/>
</dbReference>
<comment type="caution">
    <text evidence="13">The sequence shown here is derived from an EMBL/GenBank/DDBJ whole genome shotgun (WGS) entry which is preliminary data.</text>
</comment>
<evidence type="ECO:0000256" key="4">
    <source>
        <dbReference type="ARBA" id="ARBA00022806"/>
    </source>
</evidence>
<keyword evidence="5 7" id="KW-0067">ATP-binding</keyword>
<organism evidence="13 14">
    <name type="scientific">Oleiagrimonas citrea</name>
    <dbReference type="NCBI Taxonomy" id="1665687"/>
    <lineage>
        <taxon>Bacteria</taxon>
        <taxon>Pseudomonadati</taxon>
        <taxon>Pseudomonadota</taxon>
        <taxon>Gammaproteobacteria</taxon>
        <taxon>Lysobacterales</taxon>
        <taxon>Rhodanobacteraceae</taxon>
        <taxon>Oleiagrimonas</taxon>
    </lineage>
</organism>
<feature type="short sequence motif" description="Q motif" evidence="8">
    <location>
        <begin position="9"/>
        <end position="37"/>
    </location>
</feature>
<sequence>MAEHVLTDTFFENLDLHPTLQQGIHASGFVRCTPIQSLTLPVALKGRDVAGQAQTGTGKTCAFLVAMMNRLLTRSAMADRKDSDPRALVIAPTRELAIQIEKDARAIGRDTGLRIALIYGGVDYDKQRQQLRDGCDIIIATPGRLLDYYKQHVFTLNSVEVMVIDEADRMFDLGFIKDVRYIFRRLPGRDERQVLLFSATLSHRVLELAYEHMNEAEKLVVETDNVTADKVRQVVYFPAKEEKMPLLLNLLAQHKPERSIVFANTKAAVERIKERLRKQGYSVGALSGDVPQVKRQKLLQRFKDSQIDTLVATDVAARGLHIPHVSHVFNYDLPQDAEDYVHRIGRTARLGAEGDAISFACDLYAMGLPDIEAYIEQKIPVESIDPAMLKMPRPLPQAANAAQGKDEDASEGAEESSTEGASTASAQGSAEGAPRKRRRRRRGKKPASGEAGNASSANAPQKASSSEATSASASSSNNEASSAQSSDKPVTEEAGDKPRRRRRRGGRGRGRGGEPAQDRNHAAAQGGKRKQTDADNRSSRGDSRRRGGSEVDKAGNSAKSGGSRQVHAEPASSGESKPKKKVGFFRRLFGGR</sequence>
<name>A0A846ZLS7_9GAMM</name>
<dbReference type="InterPro" id="IPR050079">
    <property type="entry name" value="DEAD_box_RNA_helicase"/>
</dbReference>
<evidence type="ECO:0000313" key="13">
    <source>
        <dbReference type="EMBL" id="NKZ38490.1"/>
    </source>
</evidence>
<dbReference type="InterPro" id="IPR014001">
    <property type="entry name" value="Helicase_ATP-bd"/>
</dbReference>
<feature type="compositionally biased region" description="Low complexity" evidence="9">
    <location>
        <begin position="418"/>
        <end position="432"/>
    </location>
</feature>
<dbReference type="SMART" id="SM00490">
    <property type="entry name" value="HELICc"/>
    <property type="match status" value="1"/>
</dbReference>
<feature type="compositionally biased region" description="Low complexity" evidence="9">
    <location>
        <begin position="446"/>
        <end position="486"/>
    </location>
</feature>
<dbReference type="EC" id="3.6.4.13" evidence="7"/>
<feature type="domain" description="Helicase ATP-binding" evidence="10">
    <location>
        <begin position="40"/>
        <end position="219"/>
    </location>
</feature>
<dbReference type="EMBL" id="JAAZQD010000002">
    <property type="protein sequence ID" value="NKZ38490.1"/>
    <property type="molecule type" value="Genomic_DNA"/>
</dbReference>
<dbReference type="CDD" id="cd18787">
    <property type="entry name" value="SF2_C_DEAD"/>
    <property type="match status" value="1"/>
</dbReference>
<feature type="compositionally biased region" description="Acidic residues" evidence="9">
    <location>
        <begin position="408"/>
        <end position="417"/>
    </location>
</feature>
<dbReference type="GO" id="GO:0006401">
    <property type="term" value="P:RNA catabolic process"/>
    <property type="evidence" value="ECO:0007669"/>
    <property type="project" value="UniProtKB-UniRule"/>
</dbReference>
<evidence type="ECO:0000256" key="2">
    <source>
        <dbReference type="ARBA" id="ARBA00022741"/>
    </source>
</evidence>
<dbReference type="Gene3D" id="3.40.50.300">
    <property type="entry name" value="P-loop containing nucleotide triphosphate hydrolases"/>
    <property type="match status" value="2"/>
</dbReference>
<dbReference type="InterPro" id="IPR001650">
    <property type="entry name" value="Helicase_C-like"/>
</dbReference>
<comment type="similarity">
    <text evidence="7">Belongs to the DEAD box helicase family. RhlB subfamily.</text>
</comment>
<dbReference type="SUPFAM" id="SSF52540">
    <property type="entry name" value="P-loop containing nucleoside triphosphate hydrolases"/>
    <property type="match status" value="1"/>
</dbReference>
<evidence type="ECO:0000256" key="5">
    <source>
        <dbReference type="ARBA" id="ARBA00022840"/>
    </source>
</evidence>
<proteinExistence type="inferred from homology"/>
<dbReference type="SMART" id="SM00487">
    <property type="entry name" value="DEXDc"/>
    <property type="match status" value="1"/>
</dbReference>
<dbReference type="CDD" id="cd00268">
    <property type="entry name" value="DEADc"/>
    <property type="match status" value="1"/>
</dbReference>
<dbReference type="PANTHER" id="PTHR47959">
    <property type="entry name" value="ATP-DEPENDENT RNA HELICASE RHLE-RELATED"/>
    <property type="match status" value="1"/>
</dbReference>
<keyword evidence="4 7" id="KW-0347">Helicase</keyword>
<dbReference type="Proteomes" id="UP000541636">
    <property type="component" value="Unassembled WGS sequence"/>
</dbReference>
<evidence type="ECO:0000256" key="1">
    <source>
        <dbReference type="ARBA" id="ARBA00022490"/>
    </source>
</evidence>
<dbReference type="HAMAP" id="MF_00661">
    <property type="entry name" value="DEAD_helicase_RhlB"/>
    <property type="match status" value="1"/>
</dbReference>